<protein>
    <recommendedName>
        <fullName evidence="2">DUF7918 domain-containing protein</fullName>
    </recommendedName>
</protein>
<comment type="caution">
    <text evidence="3">The sequence shown here is derived from an EMBL/GenBank/DDBJ whole genome shotgun (WGS) entry which is preliminary data.</text>
</comment>
<proteinExistence type="predicted"/>
<feature type="domain" description="DUF7918" evidence="2">
    <location>
        <begin position="30"/>
        <end position="143"/>
    </location>
</feature>
<accession>A0A2V0NR88</accession>
<dbReference type="Proteomes" id="UP000247498">
    <property type="component" value="Unassembled WGS sequence"/>
</dbReference>
<dbReference type="InParanoid" id="A0A2V0NR88"/>
<sequence>MQAAHGFRVVVRRCSDGSTLPVVATGGGKEYVMSEEGCEYEVAVVCDSTFPTAPPGYCYGAELRIDDKEVGYSWCQLAPHSVASFTGFCQSASDNAPTVYQRFKFAKAEASQDAGPEVTDPEQIKAGRITVSISWKVATGTRTGPPNITRNDGSGGALGHLPEGKKFFLAPSLKTGGGAQDRRNQNWSTILYQPISVVATYELRYETASTLMLRGHLNKANPTHRALLRSSRDPTVLALLRGIDSDDDEEGAASPRGRGARGAAPGVKRERDAAGGSGGGGGGRVKREPGLGGGSVYLDLTKAEERPLKVGGHEVKPDEIAVCDLVDSDDDAAAPKWEVRKRQAVELTEGDA</sequence>
<organism evidence="3 4">
    <name type="scientific">Raphidocelis subcapitata</name>
    <dbReference type="NCBI Taxonomy" id="307507"/>
    <lineage>
        <taxon>Eukaryota</taxon>
        <taxon>Viridiplantae</taxon>
        <taxon>Chlorophyta</taxon>
        <taxon>core chlorophytes</taxon>
        <taxon>Chlorophyceae</taxon>
        <taxon>CS clade</taxon>
        <taxon>Sphaeropleales</taxon>
        <taxon>Selenastraceae</taxon>
        <taxon>Raphidocelis</taxon>
    </lineage>
</organism>
<reference evidence="3 4" key="1">
    <citation type="journal article" date="2018" name="Sci. Rep.">
        <title>Raphidocelis subcapitata (=Pseudokirchneriella subcapitata) provides an insight into genome evolution and environmental adaptations in the Sphaeropleales.</title>
        <authorList>
            <person name="Suzuki S."/>
            <person name="Yamaguchi H."/>
            <person name="Nakajima N."/>
            <person name="Kawachi M."/>
        </authorList>
    </citation>
    <scope>NUCLEOTIDE SEQUENCE [LARGE SCALE GENOMIC DNA]</scope>
    <source>
        <strain evidence="3 4">NIES-35</strain>
    </source>
</reference>
<evidence type="ECO:0000259" key="2">
    <source>
        <dbReference type="Pfam" id="PF25534"/>
    </source>
</evidence>
<evidence type="ECO:0000313" key="4">
    <source>
        <dbReference type="Proteomes" id="UP000247498"/>
    </source>
</evidence>
<evidence type="ECO:0000313" key="3">
    <source>
        <dbReference type="EMBL" id="GBF89829.1"/>
    </source>
</evidence>
<feature type="region of interest" description="Disordered" evidence="1">
    <location>
        <begin position="242"/>
        <end position="298"/>
    </location>
</feature>
<name>A0A2V0NR88_9CHLO</name>
<dbReference type="OrthoDB" id="541335at2759"/>
<dbReference type="AlphaFoldDB" id="A0A2V0NR88"/>
<gene>
    <name evidence="3" type="ORF">Rsub_02533</name>
</gene>
<evidence type="ECO:0000256" key="1">
    <source>
        <dbReference type="SAM" id="MobiDB-lite"/>
    </source>
</evidence>
<feature type="compositionally biased region" description="Low complexity" evidence="1">
    <location>
        <begin position="252"/>
        <end position="266"/>
    </location>
</feature>
<keyword evidence="4" id="KW-1185">Reference proteome</keyword>
<dbReference type="Pfam" id="PF25534">
    <property type="entry name" value="DUF7918"/>
    <property type="match status" value="1"/>
</dbReference>
<dbReference type="InterPro" id="IPR057678">
    <property type="entry name" value="DUF7918"/>
</dbReference>
<dbReference type="EMBL" id="BDRX01000013">
    <property type="protein sequence ID" value="GBF89829.1"/>
    <property type="molecule type" value="Genomic_DNA"/>
</dbReference>